<dbReference type="Gene3D" id="1.25.40.570">
    <property type="match status" value="1"/>
</dbReference>
<dbReference type="SMART" id="SM00088">
    <property type="entry name" value="PINT"/>
    <property type="match status" value="1"/>
</dbReference>
<protein>
    <recommendedName>
        <fullName evidence="1">PCI domain-containing protein</fullName>
    </recommendedName>
</protein>
<dbReference type="OrthoDB" id="194139at2759"/>
<feature type="domain" description="PCI" evidence="1">
    <location>
        <begin position="205"/>
        <end position="371"/>
    </location>
</feature>
<dbReference type="InterPro" id="IPR036390">
    <property type="entry name" value="WH_DNA-bd_sf"/>
</dbReference>
<dbReference type="SUPFAM" id="SSF46785">
    <property type="entry name" value="Winged helix' DNA-binding domain"/>
    <property type="match status" value="1"/>
</dbReference>
<dbReference type="PANTHER" id="PTHR10678">
    <property type="entry name" value="26S PROTEASOME NON-ATPASE REGULATORY SUBUNIT 11/COP9 SIGNALOSOME COMPLEX SUBUNIT 2"/>
    <property type="match status" value="1"/>
</dbReference>
<dbReference type="Pfam" id="PF01399">
    <property type="entry name" value="PCI"/>
    <property type="match status" value="1"/>
</dbReference>
<dbReference type="EMBL" id="VTPC01004621">
    <property type="protein sequence ID" value="KAF2896941.1"/>
    <property type="molecule type" value="Genomic_DNA"/>
</dbReference>
<gene>
    <name evidence="2" type="ORF">ILUMI_09235</name>
</gene>
<dbReference type="AlphaFoldDB" id="A0A8K0GF90"/>
<accession>A0A8K0GF90</accession>
<reference evidence="2" key="1">
    <citation type="submission" date="2019-08" db="EMBL/GenBank/DDBJ databases">
        <title>The genome of the North American firefly Photinus pyralis.</title>
        <authorList>
            <consortium name="Photinus pyralis genome working group"/>
            <person name="Fallon T.R."/>
            <person name="Sander Lower S.E."/>
            <person name="Weng J.-K."/>
        </authorList>
    </citation>
    <scope>NUCLEOTIDE SEQUENCE</scope>
    <source>
        <strain evidence="2">TRF0915ILg1</strain>
        <tissue evidence="2">Whole body</tissue>
    </source>
</reference>
<evidence type="ECO:0000259" key="1">
    <source>
        <dbReference type="PROSITE" id="PS50250"/>
    </source>
</evidence>
<evidence type="ECO:0000313" key="3">
    <source>
        <dbReference type="Proteomes" id="UP000801492"/>
    </source>
</evidence>
<sequence length="398" mass="46364">MDSDIDTEDYNLVYSEDSGSETDIDLENHYFYAKNVKAEGIEDSLKCFQTVLILEDGVKTIWGYKALKQIIKINFALAKFLQELYEVTLQALKQNNNKRLWFKTNLKLGWLYFGKRDFKNVSMVIKELRKDSTLNGKSDENKAKSLLLEVNALEMQLFIEQKQLKKFKALYEESLNIEVVLTNSDIIAIIKGKECGGKMYLQEQQYEKACQDFYAAFKNYYISANSRKIICLKYVLLTNMLTNSEINPFDSPEARPYEDLPELVALKNLFLAYNANDIRLFDKILQQNRENIMNDSFIKEHIEELWDNIKVRMAVRLAKSYTKIRIPYVATELNVTSEEAEHILVKCILNGMILGKIDQVNQILIIFQQQDNSVKYQALTRWCNSVDRSLKNVISKFN</sequence>
<dbReference type="PROSITE" id="PS50250">
    <property type="entry name" value="PCI"/>
    <property type="match status" value="1"/>
</dbReference>
<evidence type="ECO:0000313" key="2">
    <source>
        <dbReference type="EMBL" id="KAF2896941.1"/>
    </source>
</evidence>
<dbReference type="Proteomes" id="UP000801492">
    <property type="component" value="Unassembled WGS sequence"/>
</dbReference>
<proteinExistence type="predicted"/>
<comment type="caution">
    <text evidence="2">The sequence shown here is derived from an EMBL/GenBank/DDBJ whole genome shotgun (WGS) entry which is preliminary data.</text>
</comment>
<organism evidence="2 3">
    <name type="scientific">Ignelater luminosus</name>
    <name type="common">Cucubano</name>
    <name type="synonym">Pyrophorus luminosus</name>
    <dbReference type="NCBI Taxonomy" id="2038154"/>
    <lineage>
        <taxon>Eukaryota</taxon>
        <taxon>Metazoa</taxon>
        <taxon>Ecdysozoa</taxon>
        <taxon>Arthropoda</taxon>
        <taxon>Hexapoda</taxon>
        <taxon>Insecta</taxon>
        <taxon>Pterygota</taxon>
        <taxon>Neoptera</taxon>
        <taxon>Endopterygota</taxon>
        <taxon>Coleoptera</taxon>
        <taxon>Polyphaga</taxon>
        <taxon>Elateriformia</taxon>
        <taxon>Elateroidea</taxon>
        <taxon>Elateridae</taxon>
        <taxon>Agrypninae</taxon>
        <taxon>Pyrophorini</taxon>
        <taxon>Ignelater</taxon>
    </lineage>
</organism>
<dbReference type="SMART" id="SM00753">
    <property type="entry name" value="PAM"/>
    <property type="match status" value="1"/>
</dbReference>
<dbReference type="InterPro" id="IPR000717">
    <property type="entry name" value="PCI_dom"/>
</dbReference>
<keyword evidence="3" id="KW-1185">Reference proteome</keyword>
<name>A0A8K0GF90_IGNLU</name>
<dbReference type="InterPro" id="IPR050871">
    <property type="entry name" value="26S_Proteasome/COP9_Components"/>
</dbReference>